<dbReference type="Proteomes" id="UP000175679">
    <property type="component" value="Unassembled WGS sequence"/>
</dbReference>
<organism evidence="1 2">
    <name type="scientific">Wolbachia pipientis</name>
    <dbReference type="NCBI Taxonomy" id="955"/>
    <lineage>
        <taxon>Bacteria</taxon>
        <taxon>Pseudomonadati</taxon>
        <taxon>Pseudomonadota</taxon>
        <taxon>Alphaproteobacteria</taxon>
        <taxon>Rickettsiales</taxon>
        <taxon>Anaplasmataceae</taxon>
        <taxon>Wolbachieae</taxon>
        <taxon>Wolbachia</taxon>
    </lineage>
</organism>
<reference evidence="1 2" key="1">
    <citation type="submission" date="2016-09" db="EMBL/GenBank/DDBJ databases">
        <title>Genomic evidence for plant-parasitic nematodes as the earliest Wolbachia hosts.</title>
        <authorList>
            <person name="Brown A.M."/>
            <person name="Wasala S.K."/>
            <person name="Howe D.K."/>
            <person name="Peetz A.B."/>
            <person name="Zasada I.A."/>
            <person name="Denver D.R."/>
        </authorList>
    </citation>
    <scope>NUCLEOTIDE SEQUENCE [LARGE SCALE GENOMIC DNA]</scope>
    <source>
        <strain evidence="2">wPpe</strain>
    </source>
</reference>
<dbReference type="AlphaFoldDB" id="A0A1E7QKP6"/>
<comment type="caution">
    <text evidence="1">The sequence shown here is derived from an EMBL/GenBank/DDBJ whole genome shotgun (WGS) entry which is preliminary data.</text>
</comment>
<protein>
    <submittedName>
        <fullName evidence="1">Uncharacterized protein</fullName>
    </submittedName>
</protein>
<proteinExistence type="predicted"/>
<sequence length="85" mass="10035">MQLLRLHSFVVLQQDELWNALLDDCGKTARNSSTLACKWLFWLLLFYFSKDYEQVLRCQQHIVRKKVMEALGEGKSREMVAQSLK</sequence>
<name>A0A1E7QKP6_WOLPI</name>
<evidence type="ECO:0000313" key="1">
    <source>
        <dbReference type="EMBL" id="OEY86916.1"/>
    </source>
</evidence>
<accession>A0A1E7QKP6</accession>
<keyword evidence="2" id="KW-1185">Reference proteome</keyword>
<evidence type="ECO:0000313" key="2">
    <source>
        <dbReference type="Proteomes" id="UP000175679"/>
    </source>
</evidence>
<dbReference type="EMBL" id="MJMG01000001">
    <property type="protein sequence ID" value="OEY86916.1"/>
    <property type="molecule type" value="Genomic_DNA"/>
</dbReference>
<gene>
    <name evidence="1" type="ORF">BIY23_00205</name>
</gene>